<dbReference type="GO" id="GO:0003723">
    <property type="term" value="F:RNA binding"/>
    <property type="evidence" value="ECO:0007669"/>
    <property type="project" value="TreeGrafter"/>
</dbReference>
<dbReference type="PANTHER" id="PTHR44006">
    <property type="entry name" value="U5 SMALL NUCLEAR RIBONUCLEOPROTEIN 40 KDA PROTEIN"/>
    <property type="match status" value="1"/>
</dbReference>
<dbReference type="GO" id="GO:0071013">
    <property type="term" value="C:catalytic step 2 spliceosome"/>
    <property type="evidence" value="ECO:0007669"/>
    <property type="project" value="TreeGrafter"/>
</dbReference>
<reference evidence="6" key="1">
    <citation type="submission" date="2022-10" db="EMBL/GenBank/DDBJ databases">
        <title>Adaptive evolution leads to modifications in subtelomeric GC content in a zoonotic Cryptosporidium species.</title>
        <authorList>
            <person name="Li J."/>
            <person name="Feng Y."/>
            <person name="Xiao L."/>
        </authorList>
    </citation>
    <scope>NUCLEOTIDE SEQUENCE</scope>
    <source>
        <strain evidence="6">33844</strain>
    </source>
</reference>
<feature type="repeat" description="WD" evidence="5">
    <location>
        <begin position="247"/>
        <end position="278"/>
    </location>
</feature>
<dbReference type="InterPro" id="IPR015943">
    <property type="entry name" value="WD40/YVTN_repeat-like_dom_sf"/>
</dbReference>
<keyword evidence="4" id="KW-0508">mRNA splicing</keyword>
<accession>A0A9D5DMZ2</accession>
<dbReference type="EMBL" id="JAPCXC010000025">
    <property type="protein sequence ID" value="KAJ1610377.1"/>
    <property type="molecule type" value="Genomic_DNA"/>
</dbReference>
<dbReference type="PROSITE" id="PS50294">
    <property type="entry name" value="WD_REPEATS_REGION"/>
    <property type="match status" value="3"/>
</dbReference>
<dbReference type="SUPFAM" id="SSF50978">
    <property type="entry name" value="WD40 repeat-like"/>
    <property type="match status" value="1"/>
</dbReference>
<dbReference type="InterPro" id="IPR019775">
    <property type="entry name" value="WD40_repeat_CS"/>
</dbReference>
<dbReference type="PRINTS" id="PR00320">
    <property type="entry name" value="GPROTEINBRPT"/>
</dbReference>
<evidence type="ECO:0000256" key="5">
    <source>
        <dbReference type="PROSITE-ProRule" id="PRU00221"/>
    </source>
</evidence>
<dbReference type="Gene3D" id="2.130.10.10">
    <property type="entry name" value="YVTN repeat-like/Quinoprotein amine dehydrogenase"/>
    <property type="match status" value="1"/>
</dbReference>
<gene>
    <name evidence="6" type="ORF">OJ253_1229</name>
</gene>
<evidence type="ECO:0000256" key="2">
    <source>
        <dbReference type="ARBA" id="ARBA00022664"/>
    </source>
</evidence>
<dbReference type="OrthoDB" id="1068471at2759"/>
<feature type="repeat" description="WD" evidence="5">
    <location>
        <begin position="60"/>
        <end position="102"/>
    </location>
</feature>
<organism evidence="6">
    <name type="scientific">Cryptosporidium canis</name>
    <dbReference type="NCBI Taxonomy" id="195482"/>
    <lineage>
        <taxon>Eukaryota</taxon>
        <taxon>Sar</taxon>
        <taxon>Alveolata</taxon>
        <taxon>Apicomplexa</taxon>
        <taxon>Conoidasida</taxon>
        <taxon>Coccidia</taxon>
        <taxon>Eucoccidiorida</taxon>
        <taxon>Eimeriorina</taxon>
        <taxon>Cryptosporidiidae</taxon>
        <taxon>Cryptosporidium</taxon>
    </lineage>
</organism>
<feature type="repeat" description="WD" evidence="5">
    <location>
        <begin position="103"/>
        <end position="135"/>
    </location>
</feature>
<dbReference type="InterPro" id="IPR036322">
    <property type="entry name" value="WD40_repeat_dom_sf"/>
</dbReference>
<dbReference type="InterPro" id="IPR052234">
    <property type="entry name" value="U5_snRNP_Component"/>
</dbReference>
<feature type="repeat" description="WD" evidence="5">
    <location>
        <begin position="279"/>
        <end position="313"/>
    </location>
</feature>
<evidence type="ECO:0000256" key="4">
    <source>
        <dbReference type="ARBA" id="ARBA00023187"/>
    </source>
</evidence>
<evidence type="ECO:0000313" key="6">
    <source>
        <dbReference type="EMBL" id="KAJ1610377.1"/>
    </source>
</evidence>
<keyword evidence="2" id="KW-0507">mRNA processing</keyword>
<dbReference type="SMART" id="SM00320">
    <property type="entry name" value="WD40"/>
    <property type="match status" value="7"/>
</dbReference>
<keyword evidence="3" id="KW-0677">Repeat</keyword>
<comment type="caution">
    <text evidence="6">The sequence shown here is derived from an EMBL/GenBank/DDBJ whole genome shotgun (WGS) entry which is preliminary data.</text>
</comment>
<evidence type="ECO:0000256" key="1">
    <source>
        <dbReference type="ARBA" id="ARBA00022574"/>
    </source>
</evidence>
<evidence type="ECO:0000256" key="3">
    <source>
        <dbReference type="ARBA" id="ARBA00022737"/>
    </source>
</evidence>
<dbReference type="GO" id="GO:0008380">
    <property type="term" value="P:RNA splicing"/>
    <property type="evidence" value="ECO:0007669"/>
    <property type="project" value="UniProtKB-KW"/>
</dbReference>
<sequence length="313" mass="34445">MEPNDDYLKGSSRVYELTGIGGECLGTCFTNDGNSILVCGNDPQILFFQNYEKSKSGISIQGHSKAVLEVSMNRQHGSQFSSCSADKTVRIWDIETMKCISRFKGHSKIVNSCKSNSALIISGSDDGLVCTWDTRVCPNKACVYQYENKFPITAVSCEGNWGRIFAGGIDNNIYLIDMRVSATKTFSTLRETITGLDVSPDNHFLISNSMDGQVIIWDIRPHSDLHDRKVGTLIGAKHNFEMNLHRVRWSCDGDLLAAASSDAIVYIWSAKHKKLINKLSGHEGATIDISFHPNLPIIASAGSDGRVLVGEFI</sequence>
<name>A0A9D5DMZ2_9CRYT</name>
<protein>
    <submittedName>
        <fullName evidence="6">WD repeat protein</fullName>
    </submittedName>
</protein>
<dbReference type="Pfam" id="PF00400">
    <property type="entry name" value="WD40"/>
    <property type="match status" value="5"/>
</dbReference>
<dbReference type="InterPro" id="IPR001680">
    <property type="entry name" value="WD40_rpt"/>
</dbReference>
<keyword evidence="1 5" id="KW-0853">WD repeat</keyword>
<dbReference type="PROSITE" id="PS50082">
    <property type="entry name" value="WD_REPEATS_2"/>
    <property type="match status" value="5"/>
</dbReference>
<proteinExistence type="predicted"/>
<dbReference type="GO" id="GO:0006397">
    <property type="term" value="P:mRNA processing"/>
    <property type="evidence" value="ECO:0007669"/>
    <property type="project" value="UniProtKB-KW"/>
</dbReference>
<dbReference type="PROSITE" id="PS00678">
    <property type="entry name" value="WD_REPEATS_1"/>
    <property type="match status" value="1"/>
</dbReference>
<dbReference type="Proteomes" id="UP001067231">
    <property type="component" value="Unassembled WGS sequence"/>
</dbReference>
<feature type="repeat" description="WD" evidence="5">
    <location>
        <begin position="186"/>
        <end position="227"/>
    </location>
</feature>
<dbReference type="InterPro" id="IPR020472">
    <property type="entry name" value="WD40_PAC1"/>
</dbReference>
<dbReference type="PANTHER" id="PTHR44006:SF1">
    <property type="entry name" value="U5 SMALL NUCLEAR RIBONUCLEOPROTEIN 40 KDA PROTEIN"/>
    <property type="match status" value="1"/>
</dbReference>
<dbReference type="AlphaFoldDB" id="A0A9D5DMZ2"/>
<dbReference type="CDD" id="cd00200">
    <property type="entry name" value="WD40"/>
    <property type="match status" value="1"/>
</dbReference>